<protein>
    <recommendedName>
        <fullName evidence="4">Sigma-70 family RNA polymerase sigma factor</fullName>
    </recommendedName>
</protein>
<dbReference type="Proteomes" id="UP001225873">
    <property type="component" value="Unassembled WGS sequence"/>
</dbReference>
<dbReference type="InterPro" id="IPR013324">
    <property type="entry name" value="RNA_pol_sigma_r3/r4-like"/>
</dbReference>
<evidence type="ECO:0008006" key="4">
    <source>
        <dbReference type="Google" id="ProtNLM"/>
    </source>
</evidence>
<feature type="transmembrane region" description="Helical" evidence="1">
    <location>
        <begin position="215"/>
        <end position="235"/>
    </location>
</feature>
<gene>
    <name evidence="2" type="ORF">QMA01_16290</name>
</gene>
<evidence type="ECO:0000256" key="1">
    <source>
        <dbReference type="SAM" id="Phobius"/>
    </source>
</evidence>
<reference evidence="2 3" key="1">
    <citation type="submission" date="2023-03" db="EMBL/GenBank/DDBJ databases">
        <authorList>
            <person name="Uniacke-Lowe S."/>
            <person name="Ross P."/>
            <person name="Hill C."/>
        </authorList>
    </citation>
    <scope>NUCLEOTIDE SEQUENCE [LARGE SCALE GENOMIC DNA]</scope>
    <source>
        <strain evidence="2 3">APC 4016</strain>
    </source>
</reference>
<accession>A0ABT7ZNW3</accession>
<dbReference type="RefSeq" id="WP_290215491.1">
    <property type="nucleotide sequence ID" value="NZ_JASDCQ010000005.1"/>
</dbReference>
<dbReference type="EMBL" id="JASDCQ010000005">
    <property type="protein sequence ID" value="MDN3428855.1"/>
    <property type="molecule type" value="Genomic_DNA"/>
</dbReference>
<keyword evidence="1" id="KW-1133">Transmembrane helix</keyword>
<keyword evidence="3" id="KW-1185">Reference proteome</keyword>
<keyword evidence="1" id="KW-0812">Transmembrane</keyword>
<name>A0ABT7ZNW3_9BACL</name>
<keyword evidence="1" id="KW-0472">Membrane</keyword>
<comment type="caution">
    <text evidence="2">The sequence shown here is derived from an EMBL/GenBank/DDBJ whole genome shotgun (WGS) entry which is preliminary data.</text>
</comment>
<sequence length="870" mass="99824">MASETNLYGQAQKGNSAAFYEWAETIQPDSGRFAYQLGVSIEVLPDFQRQCLQLLFEEIGGLTQEQAQLQLFKIMVKQYSTYTAPLQTDSDQAILGFPEDNELHSELQKLEPDQKIPLVLAVFHNCTKTDIATVMGMPESQATRSVEQGLATLEQTFHYSKQQLLLRLEMLQKSYRRFEPPKPAGLQKPIEIGVPLADDASAKTVVPRPFRRKTAVLLGGAGLFIASIIGISFMMDDQQTKTAGTTEWQQVETVTEDMMADWKRQYESVKASSPERLGMSPEQYGKLDYVKQADAEMERVFSDRAVDSLEGDPEAMQLAVEQILWQIETPRGMALSLGASHPLPSEEVNEFLRNYTAKATELQHFADNILLNYQEELETTAVMGELSPEKLRAQPDVFPEELRLLVEALPEYALFPFVDMEREHFRTVRDVNYLQQQQPFIGHPYAGQYLQMWSEEPYFNDNGFLVPLENVPQKLIFMEMALLDEWGETSLFDGTEVAYQQVFWQMMKGNDNSPVFDDQGKVKNEYRAAWNNAASSNPMAFLLLPILDEMEASGWTASAHYDELQFHDILDALEMEKAGSLAGRLPNGDLELEEEFVDLQDFDYSRIKPLYESFRASYDLQLLAGVPPLDVLFMYHYANEINDRDTLWHLLADSPLKPPLAAFKEQWQNIPKLTENVAWVELSKDTYKQRVKEKIFIYPHHIQAEQYDERLELMLVTEKDRIWQVDYQRYESYELQGQDQQFKRTVDSLYGMISGDSEKQLPSDTEPGEVAGVFFKAVESEDIPAMRKLVAEKDLPDERFEAFLELHSFRPFSEFHQLTFKTFFDGAHSGIPTGRAEIQYEAGAQDNLYEEVLFMKKTADGWRMSELNSY</sequence>
<organism evidence="2 3">
    <name type="scientific">Planococcus notacanthi</name>
    <dbReference type="NCBI Taxonomy" id="3035188"/>
    <lineage>
        <taxon>Bacteria</taxon>
        <taxon>Bacillati</taxon>
        <taxon>Bacillota</taxon>
        <taxon>Bacilli</taxon>
        <taxon>Bacillales</taxon>
        <taxon>Caryophanaceae</taxon>
        <taxon>Planococcus</taxon>
    </lineage>
</organism>
<evidence type="ECO:0000313" key="2">
    <source>
        <dbReference type="EMBL" id="MDN3428855.1"/>
    </source>
</evidence>
<dbReference type="Gene3D" id="1.20.140.160">
    <property type="match status" value="1"/>
</dbReference>
<proteinExistence type="predicted"/>
<evidence type="ECO:0000313" key="3">
    <source>
        <dbReference type="Proteomes" id="UP001225873"/>
    </source>
</evidence>
<dbReference type="SUPFAM" id="SSF88659">
    <property type="entry name" value="Sigma3 and sigma4 domains of RNA polymerase sigma factors"/>
    <property type="match status" value="1"/>
</dbReference>